<dbReference type="EMBL" id="GG705016">
    <property type="protein sequence ID" value="EEY91652.1"/>
    <property type="molecule type" value="Genomic_DNA"/>
</dbReference>
<proteinExistence type="predicted"/>
<protein>
    <submittedName>
        <fullName evidence="1">Uncharacterized protein</fullName>
    </submittedName>
</protein>
<organism evidence="1 2">
    <name type="scientific">Acinetobacter junii SH205</name>
    <dbReference type="NCBI Taxonomy" id="575587"/>
    <lineage>
        <taxon>Bacteria</taxon>
        <taxon>Pseudomonadati</taxon>
        <taxon>Pseudomonadota</taxon>
        <taxon>Gammaproteobacteria</taxon>
        <taxon>Moraxellales</taxon>
        <taxon>Moraxellaceae</taxon>
        <taxon>Acinetobacter</taxon>
    </lineage>
</organism>
<evidence type="ECO:0000313" key="2">
    <source>
        <dbReference type="Proteomes" id="UP000018442"/>
    </source>
</evidence>
<dbReference type="HOGENOM" id="CLU_1425212_0_0_6"/>
<dbReference type="AlphaFoldDB" id="D0SR37"/>
<dbReference type="RefSeq" id="WP_005403882.1">
    <property type="nucleotide sequence ID" value="NZ_GG705016.1"/>
</dbReference>
<evidence type="ECO:0000313" key="1">
    <source>
        <dbReference type="EMBL" id="EEY91652.1"/>
    </source>
</evidence>
<reference evidence="2" key="1">
    <citation type="journal article" date="2012" name="PLoS ONE">
        <title>The success of Acinetobacter species; genetic, metabolic and virulence attributes.</title>
        <authorList>
            <person name="Peleg A.Y."/>
            <person name="de Breij A."/>
            <person name="Adams M.D."/>
            <person name="Cerqueira G.M."/>
            <person name="Mocali S."/>
            <person name="Galardini M."/>
            <person name="Nibbering P.H."/>
            <person name="Earl A.M."/>
            <person name="Ward D.V."/>
            <person name="Paterson D.L."/>
            <person name="Seifert H."/>
            <person name="Dijkshoorn L."/>
        </authorList>
    </citation>
    <scope>NUCLEOTIDE SEQUENCE [LARGE SCALE GENOMIC DNA]</scope>
    <source>
        <strain evidence="2">SH205</strain>
    </source>
</reference>
<dbReference type="Proteomes" id="UP000018442">
    <property type="component" value="Unassembled WGS sequence"/>
</dbReference>
<gene>
    <name evidence="1" type="ORF">HMPREF0026_02947</name>
</gene>
<sequence length="210" mass="24444">MNIIAYFSATWHKYGETSAYVYKKKAIESHRVSSKNLQLMCYPKCMHAYQIWIALFFQLNEKQQNYHLNLTFKQNIEIPLLTTDKADHYFFSSHFSWIYAYFYNKYKTEFTFRAYEKNNSYEFTIMALSEVKALLCSGLHHSIHGLDIIAHWLNEQYLAAHLQEVFGQEVLTINHLRELSGLSKSKSPVSSISNYAGPLSLEQILAGISS</sequence>
<accession>D0SR37</accession>
<name>D0SR37_ACIJU</name>